<dbReference type="KEGG" id="plw:D5F53_18555"/>
<keyword evidence="3" id="KW-1185">Reference proteome</keyword>
<dbReference type="RefSeq" id="WP_119848988.1">
    <property type="nucleotide sequence ID" value="NZ_CP032412.1"/>
</dbReference>
<feature type="region of interest" description="Disordered" evidence="1">
    <location>
        <begin position="87"/>
        <end position="110"/>
    </location>
</feature>
<feature type="compositionally biased region" description="Basic and acidic residues" evidence="1">
    <location>
        <begin position="87"/>
        <end position="97"/>
    </location>
</feature>
<protein>
    <recommendedName>
        <fullName evidence="4">Helicase XPB/Ssl2 N-terminal domain-containing protein</fullName>
    </recommendedName>
</protein>
<evidence type="ECO:0000256" key="1">
    <source>
        <dbReference type="SAM" id="MobiDB-lite"/>
    </source>
</evidence>
<gene>
    <name evidence="2" type="ORF">D5F53_18555</name>
</gene>
<organism evidence="2 3">
    <name type="scientific">Paenibacillus lautus</name>
    <name type="common">Bacillus lautus</name>
    <dbReference type="NCBI Taxonomy" id="1401"/>
    <lineage>
        <taxon>Bacteria</taxon>
        <taxon>Bacillati</taxon>
        <taxon>Bacillota</taxon>
        <taxon>Bacilli</taxon>
        <taxon>Bacillales</taxon>
        <taxon>Paenibacillaceae</taxon>
        <taxon>Paenibacillus</taxon>
    </lineage>
</organism>
<evidence type="ECO:0000313" key="2">
    <source>
        <dbReference type="EMBL" id="AYB45162.1"/>
    </source>
</evidence>
<name>A0A385TRL4_PAELA</name>
<evidence type="ECO:0008006" key="4">
    <source>
        <dbReference type="Google" id="ProtNLM"/>
    </source>
</evidence>
<dbReference type="EMBL" id="CP032412">
    <property type="protein sequence ID" value="AYB45162.1"/>
    <property type="molecule type" value="Genomic_DNA"/>
</dbReference>
<sequence length="384" mass="44463">MNLADMLTYADIGQLSNIANHYDCDAKRNSKHELIQSILSKLGRREFFEEQVSSLSPSDLRFLNNLVFDTRTGYSLEELTAAIRHTADVEEKEDKAPSNKKAAAAKTESPREAVARYRRSGWLFNGFTHSTKYLFQVPSDLKERFRDVLRERLHHNLERLPHDPEAYRDEQGLAVEDLKLILKYVGGHDIELNQEGFMYRRNQQQLMSTLHIAEPLITKGAWRFGYGRSCIEYPDRFALLYDYVYAKKWIRENHSRLILSETGTSFLEEGNQVSVIQIFRFWLRLYKGAIPNISSLVYWISQCARDWVTAASLYESLGWLIRPFYYDSPQNILEQRIIRMLMHLGMLRIGESQSMGTSYKMTALGLKAAEAGIHISDSNDDLIL</sequence>
<proteinExistence type="predicted"/>
<accession>A0A385TRL4</accession>
<reference evidence="2 3" key="1">
    <citation type="submission" date="2018-09" db="EMBL/GenBank/DDBJ databases">
        <title>Genome Sequence of Paenibacillus lautus Strain E7593-69, Azo Dye-Degrading Bacteria, Isolated from Commercial Tattoo Inks.</title>
        <authorList>
            <person name="Nho S.W."/>
            <person name="Kim S.-J."/>
            <person name="Kweon O."/>
            <person name="Cerniglia C.E."/>
        </authorList>
    </citation>
    <scope>NUCLEOTIDE SEQUENCE [LARGE SCALE GENOMIC DNA]</scope>
    <source>
        <strain evidence="2 3">E7593-69</strain>
    </source>
</reference>
<dbReference type="Proteomes" id="UP000266552">
    <property type="component" value="Chromosome"/>
</dbReference>
<evidence type="ECO:0000313" key="3">
    <source>
        <dbReference type="Proteomes" id="UP000266552"/>
    </source>
</evidence>
<dbReference type="AlphaFoldDB" id="A0A385TRL4"/>